<accession>A0A0D9WGW6</accession>
<dbReference type="Proteomes" id="UP000032180">
    <property type="component" value="Chromosome 5"/>
</dbReference>
<dbReference type="EnsemblPlants" id="LPERR05G13970.1">
    <property type="protein sequence ID" value="LPERR05G13970.1"/>
    <property type="gene ID" value="LPERR05G13970"/>
</dbReference>
<dbReference type="HOGENOM" id="CLU_2852920_0_0_1"/>
<keyword evidence="2" id="KW-1185">Reference proteome</keyword>
<sequence length="65" mass="7001">MDVDDILTSKWLHHETCAIVGCRRGHLCGTNVRQAAMSPRLFPAYPVVFTIGGLDGCSSNGRLGV</sequence>
<evidence type="ECO:0000313" key="1">
    <source>
        <dbReference type="EnsemblPlants" id="LPERR05G13970.1"/>
    </source>
</evidence>
<protein>
    <submittedName>
        <fullName evidence="1">Uncharacterized protein</fullName>
    </submittedName>
</protein>
<reference evidence="1 2" key="1">
    <citation type="submission" date="2012-08" db="EMBL/GenBank/DDBJ databases">
        <title>Oryza genome evolution.</title>
        <authorList>
            <person name="Wing R.A."/>
        </authorList>
    </citation>
    <scope>NUCLEOTIDE SEQUENCE</scope>
</reference>
<reference evidence="2" key="2">
    <citation type="submission" date="2013-12" db="EMBL/GenBank/DDBJ databases">
        <authorList>
            <person name="Yu Y."/>
            <person name="Lee S."/>
            <person name="de Baynast K."/>
            <person name="Wissotski M."/>
            <person name="Liu L."/>
            <person name="Talag J."/>
            <person name="Goicoechea J."/>
            <person name="Angelova A."/>
            <person name="Jetty R."/>
            <person name="Kudrna D."/>
            <person name="Golser W."/>
            <person name="Rivera L."/>
            <person name="Zhang J."/>
            <person name="Wing R."/>
        </authorList>
    </citation>
    <scope>NUCLEOTIDE SEQUENCE</scope>
</reference>
<dbReference type="Gramene" id="LPERR05G13970.1">
    <property type="protein sequence ID" value="LPERR05G13970.1"/>
    <property type="gene ID" value="LPERR05G13970"/>
</dbReference>
<dbReference type="AlphaFoldDB" id="A0A0D9WGW6"/>
<proteinExistence type="predicted"/>
<name>A0A0D9WGW6_9ORYZ</name>
<reference evidence="1" key="3">
    <citation type="submission" date="2015-04" db="UniProtKB">
        <authorList>
            <consortium name="EnsemblPlants"/>
        </authorList>
    </citation>
    <scope>IDENTIFICATION</scope>
</reference>
<organism evidence="1 2">
    <name type="scientific">Leersia perrieri</name>
    <dbReference type="NCBI Taxonomy" id="77586"/>
    <lineage>
        <taxon>Eukaryota</taxon>
        <taxon>Viridiplantae</taxon>
        <taxon>Streptophyta</taxon>
        <taxon>Embryophyta</taxon>
        <taxon>Tracheophyta</taxon>
        <taxon>Spermatophyta</taxon>
        <taxon>Magnoliopsida</taxon>
        <taxon>Liliopsida</taxon>
        <taxon>Poales</taxon>
        <taxon>Poaceae</taxon>
        <taxon>BOP clade</taxon>
        <taxon>Oryzoideae</taxon>
        <taxon>Oryzeae</taxon>
        <taxon>Oryzinae</taxon>
        <taxon>Leersia</taxon>
    </lineage>
</organism>
<evidence type="ECO:0000313" key="2">
    <source>
        <dbReference type="Proteomes" id="UP000032180"/>
    </source>
</evidence>